<feature type="transmembrane region" description="Helical" evidence="1">
    <location>
        <begin position="69"/>
        <end position="92"/>
    </location>
</feature>
<dbReference type="STRING" id="227084.SAMN05421855_102119"/>
<sequence length="95" mass="11370">MGVLNRRKNKKFDYTPRYFDDKGEGNPFQIEHKFDKFRKTVGENTSLKGKFINVWDDIQDKSNRNSNRIILLIVTLFIFIFLFIIDFDLSIFSLK</sequence>
<dbReference type="EMBL" id="FNBA01000002">
    <property type="protein sequence ID" value="SDE66498.1"/>
    <property type="molecule type" value="Genomic_DNA"/>
</dbReference>
<evidence type="ECO:0008006" key="4">
    <source>
        <dbReference type="Google" id="ProtNLM"/>
    </source>
</evidence>
<evidence type="ECO:0000313" key="2">
    <source>
        <dbReference type="EMBL" id="SDE66498.1"/>
    </source>
</evidence>
<protein>
    <recommendedName>
        <fullName evidence="4">Riboflavin synthase subunit beta</fullName>
    </recommendedName>
</protein>
<keyword evidence="1" id="KW-0472">Membrane</keyword>
<proteinExistence type="predicted"/>
<keyword evidence="1" id="KW-1133">Transmembrane helix</keyword>
<evidence type="ECO:0000313" key="3">
    <source>
        <dbReference type="Proteomes" id="UP000199321"/>
    </source>
</evidence>
<name>A0A1G7ES59_9FLAO</name>
<gene>
    <name evidence="2" type="ORF">SAMN05421855_102119</name>
</gene>
<dbReference type="RefSeq" id="WP_093142221.1">
    <property type="nucleotide sequence ID" value="NZ_BMWO01000002.1"/>
</dbReference>
<dbReference type="OrthoDB" id="1139505at2"/>
<accession>A0A1G7ES59</accession>
<keyword evidence="3" id="KW-1185">Reference proteome</keyword>
<reference evidence="2 3" key="1">
    <citation type="submission" date="2016-10" db="EMBL/GenBank/DDBJ databases">
        <authorList>
            <person name="de Groot N.N."/>
        </authorList>
    </citation>
    <scope>NUCLEOTIDE SEQUENCE [LARGE SCALE GENOMIC DNA]</scope>
    <source>
        <strain evidence="2 3">DSM 16195</strain>
    </source>
</reference>
<dbReference type="AlphaFoldDB" id="A0A1G7ES59"/>
<evidence type="ECO:0000256" key="1">
    <source>
        <dbReference type="SAM" id="Phobius"/>
    </source>
</evidence>
<keyword evidence="1" id="KW-0812">Transmembrane</keyword>
<dbReference type="Proteomes" id="UP000199321">
    <property type="component" value="Unassembled WGS sequence"/>
</dbReference>
<organism evidence="2 3">
    <name type="scientific">Ulvibacter litoralis</name>
    <dbReference type="NCBI Taxonomy" id="227084"/>
    <lineage>
        <taxon>Bacteria</taxon>
        <taxon>Pseudomonadati</taxon>
        <taxon>Bacteroidota</taxon>
        <taxon>Flavobacteriia</taxon>
        <taxon>Flavobacteriales</taxon>
        <taxon>Flavobacteriaceae</taxon>
        <taxon>Ulvibacter</taxon>
    </lineage>
</organism>